<accession>A0A067KB06</accession>
<proteinExistence type="predicted"/>
<sequence length="60" mass="6586">MVWGVLVGTGVLQIKCCLARGRGLHGLGRASWHGRASNQVSPHERQRLARPRACHLAWAC</sequence>
<gene>
    <name evidence="1" type="ORF">JCGZ_19534</name>
</gene>
<evidence type="ECO:0000313" key="2">
    <source>
        <dbReference type="Proteomes" id="UP000027138"/>
    </source>
</evidence>
<reference evidence="1 2" key="1">
    <citation type="journal article" date="2014" name="PLoS ONE">
        <title>Global Analysis of Gene Expression Profiles in Physic Nut (Jatropha curcas L.) Seedlings Exposed to Salt Stress.</title>
        <authorList>
            <person name="Zhang L."/>
            <person name="Zhang C."/>
            <person name="Wu P."/>
            <person name="Chen Y."/>
            <person name="Li M."/>
            <person name="Jiang H."/>
            <person name="Wu G."/>
        </authorList>
    </citation>
    <scope>NUCLEOTIDE SEQUENCE [LARGE SCALE GENOMIC DNA]</scope>
    <source>
        <strain evidence="2">cv. GZQX0401</strain>
        <tissue evidence="1">Young leaves</tissue>
    </source>
</reference>
<dbReference type="AlphaFoldDB" id="A0A067KB06"/>
<protein>
    <submittedName>
        <fullName evidence="1">Uncharacterized protein</fullName>
    </submittedName>
</protein>
<dbReference type="Proteomes" id="UP000027138">
    <property type="component" value="Unassembled WGS sequence"/>
</dbReference>
<name>A0A067KB06_JATCU</name>
<evidence type="ECO:0000313" key="1">
    <source>
        <dbReference type="EMBL" id="KDP29004.1"/>
    </source>
</evidence>
<organism evidence="1 2">
    <name type="scientific">Jatropha curcas</name>
    <name type="common">Barbados nut</name>
    <dbReference type="NCBI Taxonomy" id="180498"/>
    <lineage>
        <taxon>Eukaryota</taxon>
        <taxon>Viridiplantae</taxon>
        <taxon>Streptophyta</taxon>
        <taxon>Embryophyta</taxon>
        <taxon>Tracheophyta</taxon>
        <taxon>Spermatophyta</taxon>
        <taxon>Magnoliopsida</taxon>
        <taxon>eudicotyledons</taxon>
        <taxon>Gunneridae</taxon>
        <taxon>Pentapetalae</taxon>
        <taxon>rosids</taxon>
        <taxon>fabids</taxon>
        <taxon>Malpighiales</taxon>
        <taxon>Euphorbiaceae</taxon>
        <taxon>Crotonoideae</taxon>
        <taxon>Jatropheae</taxon>
        <taxon>Jatropha</taxon>
    </lineage>
</organism>
<keyword evidence="2" id="KW-1185">Reference proteome</keyword>
<dbReference type="EMBL" id="KK914766">
    <property type="protein sequence ID" value="KDP29004.1"/>
    <property type="molecule type" value="Genomic_DNA"/>
</dbReference>